<dbReference type="EMBL" id="MDEN01000054">
    <property type="protein sequence ID" value="OCX24571.1"/>
    <property type="molecule type" value="Genomic_DNA"/>
</dbReference>
<comment type="caution">
    <text evidence="1">The sequence shown here is derived from an EMBL/GenBank/DDBJ whole genome shotgun (WGS) entry which is preliminary data.</text>
</comment>
<dbReference type="Proteomes" id="UP000095143">
    <property type="component" value="Unassembled WGS sequence"/>
</dbReference>
<gene>
    <name evidence="1" type="ORF">BBI10_04915</name>
</gene>
<accession>A0A1C2ECK3</accession>
<evidence type="ECO:0000313" key="1">
    <source>
        <dbReference type="EMBL" id="OCX24571.1"/>
    </source>
</evidence>
<proteinExistence type="predicted"/>
<protein>
    <submittedName>
        <fullName evidence="1">Uncharacterized protein</fullName>
    </submittedName>
</protein>
<sequence>MKIKSRSKASRLKPVLLIHRVQSVMIVPTLRVGMPLRTLRVPQTTHIQAVEVTQSVTGYIPTRSVGTIRYL</sequence>
<reference evidence="1 2" key="1">
    <citation type="submission" date="2016-08" db="EMBL/GenBank/DDBJ databases">
        <title>Whole genome sequence of Pseudomonas graminis strain UASWS1507, a potential biological control agent for agriculture.</title>
        <authorList>
            <person name="Crovadore J."/>
            <person name="Calmin G."/>
            <person name="Chablais R."/>
            <person name="Cochard B."/>
            <person name="Lefort F."/>
        </authorList>
    </citation>
    <scope>NUCLEOTIDE SEQUENCE [LARGE SCALE GENOMIC DNA]</scope>
    <source>
        <strain evidence="1 2">UASWS1507</strain>
    </source>
</reference>
<dbReference type="AlphaFoldDB" id="A0A1C2ECK3"/>
<evidence type="ECO:0000313" key="2">
    <source>
        <dbReference type="Proteomes" id="UP000095143"/>
    </source>
</evidence>
<name>A0A1C2ECK3_9PSED</name>
<organism evidence="1 2">
    <name type="scientific">Pseudomonas graminis</name>
    <dbReference type="NCBI Taxonomy" id="158627"/>
    <lineage>
        <taxon>Bacteria</taxon>
        <taxon>Pseudomonadati</taxon>
        <taxon>Pseudomonadota</taxon>
        <taxon>Gammaproteobacteria</taxon>
        <taxon>Pseudomonadales</taxon>
        <taxon>Pseudomonadaceae</taxon>
        <taxon>Pseudomonas</taxon>
    </lineage>
</organism>